<evidence type="ECO:0000313" key="6">
    <source>
        <dbReference type="Proteomes" id="UP000023566"/>
    </source>
</evidence>
<keyword evidence="3" id="KW-0804">Transcription</keyword>
<evidence type="ECO:0000313" key="5">
    <source>
        <dbReference type="EMBL" id="EZP75195.1"/>
    </source>
</evidence>
<feature type="domain" description="HTH deoR-type" evidence="4">
    <location>
        <begin position="3"/>
        <end position="58"/>
    </location>
</feature>
<dbReference type="AlphaFoldDB" id="A0ABC9VAQ3"/>
<evidence type="ECO:0000259" key="4">
    <source>
        <dbReference type="PROSITE" id="PS51000"/>
    </source>
</evidence>
<dbReference type="InterPro" id="IPR018356">
    <property type="entry name" value="Tscrpt_reg_HTH_DeoR_CS"/>
</dbReference>
<dbReference type="Gene3D" id="1.10.10.10">
    <property type="entry name" value="Winged helix-like DNA-binding domain superfamily/Winged helix DNA-binding domain"/>
    <property type="match status" value="1"/>
</dbReference>
<dbReference type="InterPro" id="IPR036388">
    <property type="entry name" value="WH-like_DNA-bd_sf"/>
</dbReference>
<keyword evidence="1" id="KW-0805">Transcription regulation</keyword>
<dbReference type="InterPro" id="IPR036390">
    <property type="entry name" value="WH_DNA-bd_sf"/>
</dbReference>
<dbReference type="InterPro" id="IPR014036">
    <property type="entry name" value="DeoR-like_C"/>
</dbReference>
<dbReference type="PANTHER" id="PTHR30363:SF44">
    <property type="entry name" value="AGA OPERON TRANSCRIPTIONAL REPRESSOR-RELATED"/>
    <property type="match status" value="1"/>
</dbReference>
<proteinExistence type="predicted"/>
<dbReference type="InterPro" id="IPR001034">
    <property type="entry name" value="DeoR_HTH"/>
</dbReference>
<dbReference type="InterPro" id="IPR037171">
    <property type="entry name" value="NagB/RpiA_transferase-like"/>
</dbReference>
<dbReference type="Pfam" id="PF00455">
    <property type="entry name" value="DeoRC"/>
    <property type="match status" value="1"/>
</dbReference>
<name>A0ABC9VAQ3_9BACL</name>
<dbReference type="EMBL" id="AOTZ01000009">
    <property type="protein sequence ID" value="EZP75195.1"/>
    <property type="molecule type" value="Genomic_DNA"/>
</dbReference>
<dbReference type="PROSITE" id="PS51000">
    <property type="entry name" value="HTH_DEOR_2"/>
    <property type="match status" value="1"/>
</dbReference>
<keyword evidence="6" id="KW-1185">Reference proteome</keyword>
<dbReference type="PROSITE" id="PS00894">
    <property type="entry name" value="HTH_DEOR_1"/>
    <property type="match status" value="1"/>
</dbReference>
<comment type="caution">
    <text evidence="5">The sequence shown here is derived from an EMBL/GenBank/DDBJ whole genome shotgun (WGS) entry which is preliminary data.</text>
</comment>
<dbReference type="PRINTS" id="PR00037">
    <property type="entry name" value="HTHLACR"/>
</dbReference>
<reference evidence="5 6" key="1">
    <citation type="journal article" date="2014" name="Appl. Microbiol. Biotechnol.">
        <title>Transformable facultative thermophile Geobacillus stearothermophilus NUB3621 as a host strain for metabolic engineering.</title>
        <authorList>
            <person name="Blanchard K."/>
            <person name="Robic S."/>
            <person name="Matsumura I."/>
        </authorList>
    </citation>
    <scope>NUCLEOTIDE SEQUENCE [LARGE SCALE GENOMIC DNA]</scope>
    <source>
        <strain evidence="5 6">NUB3621</strain>
    </source>
</reference>
<evidence type="ECO:0000256" key="1">
    <source>
        <dbReference type="ARBA" id="ARBA00023015"/>
    </source>
</evidence>
<dbReference type="SUPFAM" id="SSF100950">
    <property type="entry name" value="NagB/RpiA/CoA transferase-like"/>
    <property type="match status" value="1"/>
</dbReference>
<gene>
    <name evidence="5" type="ORF">H839_16883</name>
</gene>
<dbReference type="Pfam" id="PF08220">
    <property type="entry name" value="HTH_DeoR"/>
    <property type="match status" value="1"/>
</dbReference>
<evidence type="ECO:0000256" key="3">
    <source>
        <dbReference type="ARBA" id="ARBA00023163"/>
    </source>
</evidence>
<dbReference type="SMART" id="SM00420">
    <property type="entry name" value="HTH_DEOR"/>
    <property type="match status" value="1"/>
</dbReference>
<organism evidence="5 6">
    <name type="scientific">Parageobacillus genomosp. 1</name>
    <dbReference type="NCBI Taxonomy" id="1295642"/>
    <lineage>
        <taxon>Bacteria</taxon>
        <taxon>Bacillati</taxon>
        <taxon>Bacillota</taxon>
        <taxon>Bacilli</taxon>
        <taxon>Bacillales</taxon>
        <taxon>Anoxybacillaceae</taxon>
        <taxon>Parageobacillus</taxon>
    </lineage>
</organism>
<sequence length="259" mass="29183">MLSEERKNEILNELKRTGKVKVIDLARRFQVSTETIRRDLDILEKKGFLKRVYGGAIRKSYEAEEPPFIQRKSVNQETKMKIGKKAAELISDGDTIVIDVGTTTLELARAIKNKENITILTNSLPVAHVLTDALNQHQFTGEVLLLGGIVNPKQQSISGRLAEKMLEQFHIDKAFISAGGVSLHYGVSDYDLHETLVTQTMIQVSKETILLADYSKFGVNSFCKVCPLEDLDVIVCDHPLPKEWEHIPQLKEITWITAE</sequence>
<dbReference type="InterPro" id="IPR050313">
    <property type="entry name" value="Carb_Metab_HTH_regulators"/>
</dbReference>
<protein>
    <submittedName>
        <fullName evidence="5">Transcriptional regulator</fullName>
    </submittedName>
</protein>
<dbReference type="GO" id="GO:0003677">
    <property type="term" value="F:DNA binding"/>
    <property type="evidence" value="ECO:0007669"/>
    <property type="project" value="UniProtKB-KW"/>
</dbReference>
<dbReference type="Proteomes" id="UP000023566">
    <property type="component" value="Chromosome"/>
</dbReference>
<dbReference type="SUPFAM" id="SSF46785">
    <property type="entry name" value="Winged helix' DNA-binding domain"/>
    <property type="match status" value="1"/>
</dbReference>
<keyword evidence="2" id="KW-0238">DNA-binding</keyword>
<dbReference type="PANTHER" id="PTHR30363">
    <property type="entry name" value="HTH-TYPE TRANSCRIPTIONAL REGULATOR SRLR-RELATED"/>
    <property type="match status" value="1"/>
</dbReference>
<accession>A0ABC9VAQ3</accession>
<dbReference type="RefSeq" id="WP_313769987.1">
    <property type="nucleotide sequence ID" value="NZ_CM002692.1"/>
</dbReference>
<evidence type="ECO:0000256" key="2">
    <source>
        <dbReference type="ARBA" id="ARBA00023125"/>
    </source>
</evidence>
<dbReference type="SMART" id="SM01134">
    <property type="entry name" value="DeoRC"/>
    <property type="match status" value="1"/>
</dbReference>
<dbReference type="Gene3D" id="3.40.50.1360">
    <property type="match status" value="1"/>
</dbReference>